<evidence type="ECO:0000256" key="2">
    <source>
        <dbReference type="ARBA" id="ARBA00012479"/>
    </source>
</evidence>
<dbReference type="NCBIfam" id="TIGR02821">
    <property type="entry name" value="fghA_ester_D"/>
    <property type="match status" value="1"/>
</dbReference>
<dbReference type="EMBL" id="BQKY01000013">
    <property type="protein sequence ID" value="GJN93261.1"/>
    <property type="molecule type" value="Genomic_DNA"/>
</dbReference>
<comment type="subcellular location">
    <subcellularLocation>
        <location evidence="7">Cytoplasm</location>
    </subcellularLocation>
</comment>
<feature type="active site" description="Charge relay system" evidence="6">
    <location>
        <position position="153"/>
    </location>
</feature>
<feature type="active site" description="Charge relay system" evidence="6">
    <location>
        <position position="273"/>
    </location>
</feature>
<dbReference type="GO" id="GO:0046294">
    <property type="term" value="P:formaldehyde catabolic process"/>
    <property type="evidence" value="ECO:0007669"/>
    <property type="project" value="InterPro"/>
</dbReference>
<dbReference type="SUPFAM" id="SSF53474">
    <property type="entry name" value="alpha/beta-Hydrolases"/>
    <property type="match status" value="1"/>
</dbReference>
<dbReference type="FunFam" id="3.40.50.1820:FF:000002">
    <property type="entry name" value="S-formylglutathione hydrolase"/>
    <property type="match status" value="1"/>
</dbReference>
<evidence type="ECO:0000256" key="7">
    <source>
        <dbReference type="RuleBase" id="RU363068"/>
    </source>
</evidence>
<evidence type="ECO:0000256" key="4">
    <source>
        <dbReference type="ARBA" id="ARBA00022487"/>
    </source>
</evidence>
<evidence type="ECO:0000256" key="3">
    <source>
        <dbReference type="ARBA" id="ARBA00016774"/>
    </source>
</evidence>
<feature type="active site" description="Charge relay system" evidence="6">
    <location>
        <position position="236"/>
    </location>
</feature>
<comment type="function">
    <text evidence="7">Serine hydrolase involved in the detoxification of formaldehyde.</text>
</comment>
<dbReference type="PANTHER" id="PTHR10061:SF0">
    <property type="entry name" value="S-FORMYLGLUTATHIONE HYDROLASE"/>
    <property type="match status" value="1"/>
</dbReference>
<dbReference type="Gene3D" id="3.40.50.1820">
    <property type="entry name" value="alpha/beta hydrolase"/>
    <property type="match status" value="1"/>
</dbReference>
<evidence type="ECO:0000313" key="8">
    <source>
        <dbReference type="EMBL" id="GJN93261.1"/>
    </source>
</evidence>
<comment type="similarity">
    <text evidence="1 7">Belongs to the esterase D family.</text>
</comment>
<dbReference type="EC" id="3.1.2.12" evidence="2 7"/>
<comment type="catalytic activity">
    <reaction evidence="7">
        <text>S-formylglutathione + H2O = formate + glutathione + H(+)</text>
        <dbReference type="Rhea" id="RHEA:14961"/>
        <dbReference type="ChEBI" id="CHEBI:15377"/>
        <dbReference type="ChEBI" id="CHEBI:15378"/>
        <dbReference type="ChEBI" id="CHEBI:15740"/>
        <dbReference type="ChEBI" id="CHEBI:57688"/>
        <dbReference type="ChEBI" id="CHEBI:57925"/>
        <dbReference type="EC" id="3.1.2.12"/>
    </reaction>
</comment>
<dbReference type="PANTHER" id="PTHR10061">
    <property type="entry name" value="S-FORMYLGLUTATHIONE HYDROLASE"/>
    <property type="match status" value="1"/>
</dbReference>
<dbReference type="InterPro" id="IPR000801">
    <property type="entry name" value="Esterase-like"/>
</dbReference>
<dbReference type="InterPro" id="IPR029058">
    <property type="entry name" value="AB_hydrolase_fold"/>
</dbReference>
<evidence type="ECO:0000313" key="9">
    <source>
        <dbReference type="Proteomes" id="UP001342314"/>
    </source>
</evidence>
<keyword evidence="9" id="KW-1185">Reference proteome</keyword>
<sequence length="300" mass="32611">MAGIEQLAQNAHFGGVIRKYSSQSKALGGLKTQFNVFLPKEALDGDKVPVLYYLAGLTCTEDTAPWKGGFMRDAAAEGIAIVFPDTSPRGAGIEGEEKDWDFGTAAGFYLNATKDPWSKHYNMYDFVTSELPSFLSSLSLPLDLSRSSIFGHSMGGHGALTLYFKSLLASSPATAYLSASAFAPITNPTQCPWGEKAFSGYLDGGVEEGKQYDATELVKQVKGKEVKVLVDVGTGDQFYQQKQLLPENFIAARDAAGFSSKDIEVNLHENYDHSYYFISTFAPAHVKFHAKILKAAPSKL</sequence>
<dbReference type="GO" id="GO:0018738">
    <property type="term" value="F:S-formylglutathione hydrolase activity"/>
    <property type="evidence" value="ECO:0007669"/>
    <property type="project" value="UniProtKB-EC"/>
</dbReference>
<keyword evidence="4 7" id="KW-0719">Serine esterase</keyword>
<dbReference type="GO" id="GO:0005829">
    <property type="term" value="C:cytosol"/>
    <property type="evidence" value="ECO:0007669"/>
    <property type="project" value="TreeGrafter"/>
</dbReference>
<evidence type="ECO:0000256" key="6">
    <source>
        <dbReference type="PIRSR" id="PIRSR614186-1"/>
    </source>
</evidence>
<protein>
    <recommendedName>
        <fullName evidence="3 7">S-formylglutathione hydrolase</fullName>
        <ecNumber evidence="2 7">3.1.2.12</ecNumber>
    </recommendedName>
</protein>
<gene>
    <name evidence="8" type="ORF">Rhopal_006308-T1</name>
</gene>
<dbReference type="AlphaFoldDB" id="A0AAV5GLM8"/>
<organism evidence="8 9">
    <name type="scientific">Rhodotorula paludigena</name>
    <dbReference type="NCBI Taxonomy" id="86838"/>
    <lineage>
        <taxon>Eukaryota</taxon>
        <taxon>Fungi</taxon>
        <taxon>Dikarya</taxon>
        <taxon>Basidiomycota</taxon>
        <taxon>Pucciniomycotina</taxon>
        <taxon>Microbotryomycetes</taxon>
        <taxon>Sporidiobolales</taxon>
        <taxon>Sporidiobolaceae</taxon>
        <taxon>Rhodotorula</taxon>
    </lineage>
</organism>
<keyword evidence="5 7" id="KW-0378">Hydrolase</keyword>
<evidence type="ECO:0000256" key="1">
    <source>
        <dbReference type="ARBA" id="ARBA00005622"/>
    </source>
</evidence>
<evidence type="ECO:0000256" key="5">
    <source>
        <dbReference type="ARBA" id="ARBA00022801"/>
    </source>
</evidence>
<dbReference type="Pfam" id="PF00756">
    <property type="entry name" value="Esterase"/>
    <property type="match status" value="1"/>
</dbReference>
<name>A0AAV5GLM8_9BASI</name>
<reference evidence="8 9" key="1">
    <citation type="submission" date="2021-12" db="EMBL/GenBank/DDBJ databases">
        <title>High titer production of polyol ester of fatty acids by Rhodotorula paludigena BS15 towards product separation-free biomass refinery.</title>
        <authorList>
            <person name="Mano J."/>
            <person name="Ono H."/>
            <person name="Tanaka T."/>
            <person name="Naito K."/>
            <person name="Sushida H."/>
            <person name="Ike M."/>
            <person name="Tokuyasu K."/>
            <person name="Kitaoka M."/>
        </authorList>
    </citation>
    <scope>NUCLEOTIDE SEQUENCE [LARGE SCALE GENOMIC DNA]</scope>
    <source>
        <strain evidence="8 9">BS15</strain>
    </source>
</reference>
<dbReference type="InterPro" id="IPR014186">
    <property type="entry name" value="S-formylglutathione_hydrol"/>
</dbReference>
<keyword evidence="7" id="KW-0963">Cytoplasm</keyword>
<accession>A0AAV5GLM8</accession>
<dbReference type="Proteomes" id="UP001342314">
    <property type="component" value="Unassembled WGS sequence"/>
</dbReference>
<dbReference type="GO" id="GO:0052689">
    <property type="term" value="F:carboxylic ester hydrolase activity"/>
    <property type="evidence" value="ECO:0007669"/>
    <property type="project" value="UniProtKB-KW"/>
</dbReference>
<proteinExistence type="inferred from homology"/>
<comment type="caution">
    <text evidence="8">The sequence shown here is derived from an EMBL/GenBank/DDBJ whole genome shotgun (WGS) entry which is preliminary data.</text>
</comment>